<reference evidence="2" key="1">
    <citation type="submission" date="2023-06" db="EMBL/GenBank/DDBJ databases">
        <title>Draft genome sequence of Nocardioides sp. SOB77.</title>
        <authorList>
            <person name="Zhang G."/>
        </authorList>
    </citation>
    <scope>NUCLEOTIDE SEQUENCE</scope>
    <source>
        <strain evidence="2">SOB77</strain>
    </source>
</reference>
<dbReference type="PROSITE" id="PS00639">
    <property type="entry name" value="THIOL_PROTEASE_HIS"/>
    <property type="match status" value="1"/>
</dbReference>
<dbReference type="InterPro" id="IPR038765">
    <property type="entry name" value="Papain-like_cys_pep_sf"/>
</dbReference>
<dbReference type="Gene3D" id="3.90.70.10">
    <property type="entry name" value="Cysteine proteinases"/>
    <property type="match status" value="1"/>
</dbReference>
<sequence length="66" mass="7362">MEIYKNGPVEAAFTVYEDFLSYKSGVYQATSSQALGGHAIKILGWGVENNTPYWLVANSWNTDWGD</sequence>
<keyword evidence="3" id="KW-1185">Reference proteome</keyword>
<dbReference type="InterPro" id="IPR000668">
    <property type="entry name" value="Peptidase_C1A_C"/>
</dbReference>
<name>A0ABT8FMM6_9ACTN</name>
<dbReference type="EMBL" id="JAUHJQ010000108">
    <property type="protein sequence ID" value="MDN4175924.1"/>
    <property type="molecule type" value="Genomic_DNA"/>
</dbReference>
<proteinExistence type="predicted"/>
<evidence type="ECO:0000259" key="1">
    <source>
        <dbReference type="Pfam" id="PF00112"/>
    </source>
</evidence>
<feature type="domain" description="Peptidase C1A papain C-terminal" evidence="1">
    <location>
        <begin position="2"/>
        <end position="66"/>
    </location>
</feature>
<evidence type="ECO:0000313" key="2">
    <source>
        <dbReference type="EMBL" id="MDN4175924.1"/>
    </source>
</evidence>
<evidence type="ECO:0000313" key="3">
    <source>
        <dbReference type="Proteomes" id="UP001168620"/>
    </source>
</evidence>
<dbReference type="Pfam" id="PF00112">
    <property type="entry name" value="Peptidase_C1"/>
    <property type="match status" value="1"/>
</dbReference>
<accession>A0ABT8FMM6</accession>
<comment type="caution">
    <text evidence="2">The sequence shown here is derived from an EMBL/GenBank/DDBJ whole genome shotgun (WGS) entry which is preliminary data.</text>
</comment>
<gene>
    <name evidence="2" type="ORF">QWY28_23470</name>
</gene>
<dbReference type="InterPro" id="IPR025660">
    <property type="entry name" value="Pept_his_AS"/>
</dbReference>
<dbReference type="Proteomes" id="UP001168620">
    <property type="component" value="Unassembled WGS sequence"/>
</dbReference>
<protein>
    <submittedName>
        <fullName evidence="2">C1 family peptidase</fullName>
    </submittedName>
</protein>
<feature type="non-terminal residue" evidence="2">
    <location>
        <position position="66"/>
    </location>
</feature>
<dbReference type="SUPFAM" id="SSF54001">
    <property type="entry name" value="Cysteine proteinases"/>
    <property type="match status" value="1"/>
</dbReference>
<organism evidence="2 3">
    <name type="scientific">Nocardioides oceani</name>
    <dbReference type="NCBI Taxonomy" id="3058369"/>
    <lineage>
        <taxon>Bacteria</taxon>
        <taxon>Bacillati</taxon>
        <taxon>Actinomycetota</taxon>
        <taxon>Actinomycetes</taxon>
        <taxon>Propionibacteriales</taxon>
        <taxon>Nocardioidaceae</taxon>
        <taxon>Nocardioides</taxon>
    </lineage>
</organism>